<dbReference type="RefSeq" id="WP_005612457.1">
    <property type="nucleotide sequence ID" value="NZ_CP102292.1"/>
</dbReference>
<dbReference type="HOGENOM" id="CLU_993541_0_0_9"/>
<protein>
    <submittedName>
        <fullName evidence="1">Uncharacterized protein</fullName>
    </submittedName>
</protein>
<evidence type="ECO:0000313" key="2">
    <source>
        <dbReference type="Proteomes" id="UP000003254"/>
    </source>
</evidence>
<dbReference type="Proteomes" id="UP000003254">
    <property type="component" value="Unassembled WGS sequence"/>
</dbReference>
<proteinExistence type="predicted"/>
<dbReference type="InterPro" id="IPR045920">
    <property type="entry name" value="DUF6339"/>
</dbReference>
<comment type="caution">
    <text evidence="1">The sequence shown here is derived from an EMBL/GenBank/DDBJ whole genome shotgun (WGS) entry which is preliminary data.</text>
</comment>
<accession>B5CRW4</accession>
<reference evidence="1 2" key="2">
    <citation type="submission" date="2008-08" db="EMBL/GenBank/DDBJ databases">
        <authorList>
            <person name="Fulton L."/>
            <person name="Clifton S."/>
            <person name="Fulton B."/>
            <person name="Xu J."/>
            <person name="Minx P."/>
            <person name="Pepin K.H."/>
            <person name="Johnson M."/>
            <person name="Bhonagiri V."/>
            <person name="Nash W.E."/>
            <person name="Mardis E.R."/>
            <person name="Wilson R.K."/>
        </authorList>
    </citation>
    <scope>NUCLEOTIDE SEQUENCE [LARGE SCALE GENOMIC DNA]</scope>
    <source>
        <strain evidence="1 2">ATCC 29176</strain>
    </source>
</reference>
<evidence type="ECO:0000313" key="1">
    <source>
        <dbReference type="EMBL" id="EDY32052.1"/>
    </source>
</evidence>
<dbReference type="EMBL" id="ABOU02000048">
    <property type="protein sequence ID" value="EDY32052.1"/>
    <property type="molecule type" value="Genomic_DNA"/>
</dbReference>
<sequence>MDFNRYKLSFNDAKNKIEAYDYMSDTEFSDQIRHWAMFDVPVDNYGIEYKLIRDGVVETFKTVLAESGNRIDYNLDLKVGIRLYELLNPLDDFTVIEANDDDIWRYISVIVMPDITFIRYPNQRDDVRIISEYIPNLSYAIGVKTEKDSVRLKKKRFYSHTRRIWLKTLWWYIHLGWQGDSKSTYEVLKNNGTNIISHFIERPGRGYREQLFRCMLYAFSMLPEQRDKTFRAAAKLNLAKCVSLEPALTDGGETQYSKMLFDEVYDKEVSVHDDEGSDIE</sequence>
<gene>
    <name evidence="1" type="ORF">RUMLAC_02215</name>
</gene>
<dbReference type="Pfam" id="PF19866">
    <property type="entry name" value="DUF6339"/>
    <property type="match status" value="1"/>
</dbReference>
<dbReference type="AlphaFoldDB" id="B5CRW4"/>
<keyword evidence="2" id="KW-1185">Reference proteome</keyword>
<dbReference type="GeneID" id="77334054"/>
<organism evidence="1 2">
    <name type="scientific">[Ruminococcus] lactaris ATCC 29176</name>
    <dbReference type="NCBI Taxonomy" id="471875"/>
    <lineage>
        <taxon>Bacteria</taxon>
        <taxon>Bacillati</taxon>
        <taxon>Bacillota</taxon>
        <taxon>Clostridia</taxon>
        <taxon>Lachnospirales</taxon>
        <taxon>Lachnospiraceae</taxon>
        <taxon>Mediterraneibacter</taxon>
    </lineage>
</organism>
<dbReference type="eggNOG" id="ENOG5031CZM">
    <property type="taxonomic scope" value="Bacteria"/>
</dbReference>
<name>B5CRW4_9FIRM</name>
<reference evidence="1 2" key="1">
    <citation type="submission" date="2008-08" db="EMBL/GenBank/DDBJ databases">
        <title>Draft genome sequence of Ruminococcus lactaris ATCC 29176.</title>
        <authorList>
            <person name="Sudarsanam P."/>
            <person name="Ley R."/>
            <person name="Guruge J."/>
            <person name="Turnbaugh P.J."/>
            <person name="Mahowald M."/>
            <person name="Liep D."/>
            <person name="Gordon J."/>
        </authorList>
    </citation>
    <scope>NUCLEOTIDE SEQUENCE [LARGE SCALE GENOMIC DNA]</scope>
    <source>
        <strain evidence="1 2">ATCC 29176</strain>
    </source>
</reference>